<evidence type="ECO:0000259" key="2">
    <source>
        <dbReference type="PROSITE" id="PS50113"/>
    </source>
</evidence>
<gene>
    <name evidence="5" type="ORF">HLV39_10615</name>
</gene>
<dbReference type="InterPro" id="IPR000160">
    <property type="entry name" value="GGDEF_dom"/>
</dbReference>
<dbReference type="PROSITE" id="PS50887">
    <property type="entry name" value="GGDEF"/>
    <property type="match status" value="1"/>
</dbReference>
<protein>
    <submittedName>
        <fullName evidence="5">EAL domain-containing protein</fullName>
    </submittedName>
</protein>
<dbReference type="PROSITE" id="PS50883">
    <property type="entry name" value="EAL"/>
    <property type="match status" value="1"/>
</dbReference>
<keyword evidence="6" id="KW-1185">Reference proteome</keyword>
<dbReference type="PANTHER" id="PTHR44757">
    <property type="entry name" value="DIGUANYLATE CYCLASE DGCP"/>
    <property type="match status" value="1"/>
</dbReference>
<dbReference type="InterPro" id="IPR035919">
    <property type="entry name" value="EAL_sf"/>
</dbReference>
<dbReference type="SMART" id="SM00091">
    <property type="entry name" value="PAS"/>
    <property type="match status" value="2"/>
</dbReference>
<dbReference type="Gene3D" id="3.30.70.270">
    <property type="match status" value="1"/>
</dbReference>
<dbReference type="InterPro" id="IPR029787">
    <property type="entry name" value="Nucleotide_cyclase"/>
</dbReference>
<dbReference type="Gene3D" id="3.20.20.450">
    <property type="entry name" value="EAL domain"/>
    <property type="match status" value="1"/>
</dbReference>
<dbReference type="InterPro" id="IPR052155">
    <property type="entry name" value="Biofilm_reg_signaling"/>
</dbReference>
<dbReference type="InterPro" id="IPR043128">
    <property type="entry name" value="Rev_trsase/Diguanyl_cyclase"/>
</dbReference>
<dbReference type="Pfam" id="PF00563">
    <property type="entry name" value="EAL"/>
    <property type="match status" value="1"/>
</dbReference>
<dbReference type="Pfam" id="PF13426">
    <property type="entry name" value="PAS_9"/>
    <property type="match status" value="2"/>
</dbReference>
<evidence type="ECO:0000259" key="4">
    <source>
        <dbReference type="PROSITE" id="PS50887"/>
    </source>
</evidence>
<sequence>MEHKTPATQISLKQLSLVARVTRNMILVLDETGAIQWTNPGFEKHTGYHLRDIYQSRPKALLSGPGTDPKTLSRITQKLYQTEQFNEEILLYTRAGNPFWAHLTCIPTGTEQDMEPGFVCIMSNISDTKENERNLRIAASVFDRSHEAILISDQCNRILDVNPAFSRITGYSRSDVLGLTPSILSSGRHSPAFYQSMWRSLEESDYWRGEIFNKRKNGEEFIQLQTITRVHTDEPGKYHHVATFTDITELKNHAKELDLAANYDELTGLPNLYLLKERLHQAQLHADRQRTTLSVCYLDLDGFSSVNRNLSRDAGNQALKILARRLTQDLHSGDIAARVGGDEFVIVLHDKDCVQAYERMQSTISQPVNLGPGTTPLAITASLGVTRYPEDRSEAEALIRHADQAMYAAKEKGRNQIHFFDPELSRHRQQKREQLTEISKALERGEFELHFQPQVKMADCKVTGVEALIRWNHPHKGMLYPDSFLPALKDSHLEAPLGEWVLQNAINQINLWQSAGEDLSVSVNISARHLMSPGFTHFLERQLRDTATVQPEKITLEVLESTALEDVRHAGSVLAKCQALGVQVALYDFGTGFSSLTYLRTLPVDLVKIDKSFVIRMLEDPSDRAIVESIIFLGQRFEYPVLAEGVETMAHARAMHELGCEFIQGYGVARPMPASEVPGWLRQWRKKVTTDNDADPALSVCPGETPSSR</sequence>
<organism evidence="5 6">
    <name type="scientific">Marinobacter adhaerens</name>
    <dbReference type="NCBI Taxonomy" id="1033846"/>
    <lineage>
        <taxon>Bacteria</taxon>
        <taxon>Pseudomonadati</taxon>
        <taxon>Pseudomonadota</taxon>
        <taxon>Gammaproteobacteria</taxon>
        <taxon>Pseudomonadales</taxon>
        <taxon>Marinobacteraceae</taxon>
        <taxon>Marinobacter</taxon>
    </lineage>
</organism>
<feature type="domain" description="PAC" evidence="2">
    <location>
        <begin position="85"/>
        <end position="137"/>
    </location>
</feature>
<dbReference type="SUPFAM" id="SSF55073">
    <property type="entry name" value="Nucleotide cyclase"/>
    <property type="match status" value="1"/>
</dbReference>
<accession>A0A851HSG8</accession>
<dbReference type="Gene3D" id="3.30.450.20">
    <property type="entry name" value="PAS domain"/>
    <property type="match status" value="2"/>
</dbReference>
<evidence type="ECO:0000313" key="6">
    <source>
        <dbReference type="Proteomes" id="UP000536442"/>
    </source>
</evidence>
<reference evidence="5 6" key="1">
    <citation type="submission" date="2020-03" db="EMBL/GenBank/DDBJ databases">
        <title>Metagenomic, metatranscriptomic, and metabolomic analyses revealed the key microbes and metabolic features during the fermentation of ganjang, Korean traditional soy sauce.</title>
        <authorList>
            <person name="Chun B.H."/>
            <person name="Jeon C.O."/>
        </authorList>
    </citation>
    <scope>NUCLEOTIDE SEQUENCE [LARGE SCALE GENOMIC DNA]</scope>
    <source>
        <strain evidence="5 6">KG14</strain>
    </source>
</reference>
<comment type="caution">
    <text evidence="5">The sequence shown here is derived from an EMBL/GenBank/DDBJ whole genome shotgun (WGS) entry which is preliminary data.</text>
</comment>
<dbReference type="CDD" id="cd01949">
    <property type="entry name" value="GGDEF"/>
    <property type="match status" value="1"/>
</dbReference>
<dbReference type="SMART" id="SM00086">
    <property type="entry name" value="PAC"/>
    <property type="match status" value="2"/>
</dbReference>
<feature type="domain" description="PAS" evidence="1">
    <location>
        <begin position="134"/>
        <end position="178"/>
    </location>
</feature>
<feature type="domain" description="GGDEF" evidence="4">
    <location>
        <begin position="291"/>
        <end position="422"/>
    </location>
</feature>
<proteinExistence type="predicted"/>
<feature type="domain" description="PAS" evidence="1">
    <location>
        <begin position="11"/>
        <end position="53"/>
    </location>
</feature>
<evidence type="ECO:0000259" key="3">
    <source>
        <dbReference type="PROSITE" id="PS50883"/>
    </source>
</evidence>
<name>A0A851HSG8_9GAMM</name>
<dbReference type="PROSITE" id="PS50113">
    <property type="entry name" value="PAC"/>
    <property type="match status" value="1"/>
</dbReference>
<dbReference type="SUPFAM" id="SSF55785">
    <property type="entry name" value="PYP-like sensor domain (PAS domain)"/>
    <property type="match status" value="2"/>
</dbReference>
<feature type="domain" description="EAL" evidence="3">
    <location>
        <begin position="431"/>
        <end position="685"/>
    </location>
</feature>
<dbReference type="InterPro" id="IPR001633">
    <property type="entry name" value="EAL_dom"/>
</dbReference>
<dbReference type="PROSITE" id="PS50112">
    <property type="entry name" value="PAS"/>
    <property type="match status" value="2"/>
</dbReference>
<evidence type="ECO:0000259" key="1">
    <source>
        <dbReference type="PROSITE" id="PS50112"/>
    </source>
</evidence>
<dbReference type="AlphaFoldDB" id="A0A851HSG8"/>
<evidence type="ECO:0000313" key="5">
    <source>
        <dbReference type="EMBL" id="NWN91943.1"/>
    </source>
</evidence>
<dbReference type="NCBIfam" id="TIGR00254">
    <property type="entry name" value="GGDEF"/>
    <property type="match status" value="1"/>
</dbReference>
<dbReference type="NCBIfam" id="TIGR00229">
    <property type="entry name" value="sensory_box"/>
    <property type="match status" value="2"/>
</dbReference>
<dbReference type="PANTHER" id="PTHR44757:SF2">
    <property type="entry name" value="BIOFILM ARCHITECTURE MAINTENANCE PROTEIN MBAA"/>
    <property type="match status" value="1"/>
</dbReference>
<dbReference type="InterPro" id="IPR000700">
    <property type="entry name" value="PAS-assoc_C"/>
</dbReference>
<dbReference type="InterPro" id="IPR000014">
    <property type="entry name" value="PAS"/>
</dbReference>
<dbReference type="Pfam" id="PF00990">
    <property type="entry name" value="GGDEF"/>
    <property type="match status" value="1"/>
</dbReference>
<dbReference type="InterPro" id="IPR035965">
    <property type="entry name" value="PAS-like_dom_sf"/>
</dbReference>
<dbReference type="InterPro" id="IPR001610">
    <property type="entry name" value="PAC"/>
</dbReference>
<dbReference type="SMART" id="SM00267">
    <property type="entry name" value="GGDEF"/>
    <property type="match status" value="1"/>
</dbReference>
<dbReference type="CDD" id="cd00130">
    <property type="entry name" value="PAS"/>
    <property type="match status" value="2"/>
</dbReference>
<dbReference type="Proteomes" id="UP000536442">
    <property type="component" value="Unassembled WGS sequence"/>
</dbReference>
<dbReference type="SUPFAM" id="SSF141868">
    <property type="entry name" value="EAL domain-like"/>
    <property type="match status" value="1"/>
</dbReference>
<dbReference type="SMART" id="SM00052">
    <property type="entry name" value="EAL"/>
    <property type="match status" value="1"/>
</dbReference>
<dbReference type="CDD" id="cd01948">
    <property type="entry name" value="EAL"/>
    <property type="match status" value="1"/>
</dbReference>
<dbReference type="EMBL" id="JABEVQ010000005">
    <property type="protein sequence ID" value="NWN91943.1"/>
    <property type="molecule type" value="Genomic_DNA"/>
</dbReference>